<reference evidence="2" key="2">
    <citation type="submission" date="2020-05" db="UniProtKB">
        <authorList>
            <consortium name="EnsemblMetazoa"/>
        </authorList>
    </citation>
    <scope>IDENTIFICATION</scope>
    <source>
        <strain evidence="2">IAEA</strain>
    </source>
</reference>
<name>A0A1A9ZYW1_GLOPL</name>
<dbReference type="AlphaFoldDB" id="A0A1A9ZYW1"/>
<evidence type="ECO:0000313" key="2">
    <source>
        <dbReference type="EnsemblMetazoa" id="GPAI029259-PA"/>
    </source>
</evidence>
<dbReference type="Proteomes" id="UP000092445">
    <property type="component" value="Unassembled WGS sequence"/>
</dbReference>
<feature type="transmembrane region" description="Helical" evidence="1">
    <location>
        <begin position="16"/>
        <end position="38"/>
    </location>
</feature>
<proteinExistence type="predicted"/>
<accession>A0A1A9ZYW1</accession>
<keyword evidence="1" id="KW-1133">Transmembrane helix</keyword>
<feature type="transmembrane region" description="Helical" evidence="1">
    <location>
        <begin position="58"/>
        <end position="81"/>
    </location>
</feature>
<reference evidence="3" key="1">
    <citation type="submission" date="2014-03" db="EMBL/GenBank/DDBJ databases">
        <authorList>
            <person name="Aksoy S."/>
            <person name="Warren W."/>
            <person name="Wilson R.K."/>
        </authorList>
    </citation>
    <scope>NUCLEOTIDE SEQUENCE [LARGE SCALE GENOMIC DNA]</scope>
    <source>
        <strain evidence="3">IAEA</strain>
    </source>
</reference>
<dbReference type="EnsemblMetazoa" id="GPAI029259-RA">
    <property type="protein sequence ID" value="GPAI029259-PA"/>
    <property type="gene ID" value="GPAI029259"/>
</dbReference>
<keyword evidence="1" id="KW-0472">Membrane</keyword>
<keyword evidence="1" id="KW-0812">Transmembrane</keyword>
<protein>
    <submittedName>
        <fullName evidence="2">Uncharacterized protein</fullName>
    </submittedName>
</protein>
<organism evidence="2 3">
    <name type="scientific">Glossina pallidipes</name>
    <name type="common">Tsetse fly</name>
    <dbReference type="NCBI Taxonomy" id="7398"/>
    <lineage>
        <taxon>Eukaryota</taxon>
        <taxon>Metazoa</taxon>
        <taxon>Ecdysozoa</taxon>
        <taxon>Arthropoda</taxon>
        <taxon>Hexapoda</taxon>
        <taxon>Insecta</taxon>
        <taxon>Pterygota</taxon>
        <taxon>Neoptera</taxon>
        <taxon>Endopterygota</taxon>
        <taxon>Diptera</taxon>
        <taxon>Brachycera</taxon>
        <taxon>Muscomorpha</taxon>
        <taxon>Hippoboscoidea</taxon>
        <taxon>Glossinidae</taxon>
        <taxon>Glossina</taxon>
    </lineage>
</organism>
<dbReference type="VEuPathDB" id="VectorBase:GPAI029259"/>
<keyword evidence="3" id="KW-1185">Reference proteome</keyword>
<evidence type="ECO:0000256" key="1">
    <source>
        <dbReference type="SAM" id="Phobius"/>
    </source>
</evidence>
<evidence type="ECO:0000313" key="3">
    <source>
        <dbReference type="Proteomes" id="UP000092445"/>
    </source>
</evidence>
<sequence>MLSRVPNTTLEITSYNYMWVSSMLVVIVIDFHSISFLIMQLTSNASFKNKGEYKTPLWYCWIMCICSQLHLEYGGVLDLYLRLQHSTLRMKVSIGKESSAVLFPTGPTL</sequence>